<dbReference type="EC" id="4.1.1.20" evidence="5 6"/>
<feature type="binding site" evidence="5">
    <location>
        <position position="375"/>
    </location>
    <ligand>
        <name>pyridoxal 5'-phosphate</name>
        <dbReference type="ChEBI" id="CHEBI:597326"/>
    </ligand>
</feature>
<dbReference type="GeneID" id="53316175"/>
<dbReference type="AlphaFoldDB" id="A0A143DCC5"/>
<reference evidence="10 11" key="1">
    <citation type="submission" date="2016-02" db="EMBL/GenBank/DDBJ databases">
        <title>Complete Genome of H5569, the type strain of the newly described species Haematospirillium jordaniae.</title>
        <authorList>
            <person name="Nicholson A.C."/>
            <person name="Humrighouse B.W."/>
            <person name="Loparov V."/>
            <person name="McQuiston J.R."/>
        </authorList>
    </citation>
    <scope>NUCLEOTIDE SEQUENCE [LARGE SCALE GENOMIC DNA]</scope>
    <source>
        <strain evidence="10 11">H5569</strain>
    </source>
</reference>
<feature type="binding site" evidence="5">
    <location>
        <position position="318"/>
    </location>
    <ligand>
        <name>substrate</name>
    </ligand>
</feature>
<dbReference type="SUPFAM" id="SSF50621">
    <property type="entry name" value="Alanine racemase C-terminal domain-like"/>
    <property type="match status" value="1"/>
</dbReference>
<sequence length="423" mass="45360">MHHFLYRNGTLHAEDVPVSRIIEAVGTPCYIYATETLVRHYRIFAEAFRGLDARIHFAVKANASLAVLRTLAQQGCGADVVSGGELQLSLQAGIPAERIVFSGVGKTEEELELALKAGVYQINVESLPELGALDTVARHLGVRAPVAVRVNPDIGAGGHEKITTGNRENKFGIEWNMATQVCHHAASLPGIDFKGLAVHIGSQITDLAPFRAAFSRIVALTRILRAEGLDISRLDLGGGLGIPYKDADTAPPLPADYASMVRDTVSGTGCTLLLEPGRLIAGNAGILVSRVVYVKDSQTRTFIILDAGMNDLIRPAMYDARHAIIPLAEPEAGSAGQTCDVVGPVCESSDIFARDVMLPPLQTGDRIAFLSAGAYGAVMASQYNTRPLVPEVLVKGDRFAITRRRPSFQDMTALESIPDWLSS</sequence>
<evidence type="ECO:0000256" key="2">
    <source>
        <dbReference type="ARBA" id="ARBA00022793"/>
    </source>
</evidence>
<dbReference type="PROSITE" id="PS00879">
    <property type="entry name" value="ODR_DC_2_2"/>
    <property type="match status" value="1"/>
</dbReference>
<feature type="binding site" evidence="5">
    <location>
        <position position="239"/>
    </location>
    <ligand>
        <name>pyridoxal 5'-phosphate</name>
        <dbReference type="ChEBI" id="CHEBI:597326"/>
    </ligand>
</feature>
<dbReference type="PANTHER" id="PTHR43727:SF2">
    <property type="entry name" value="GROUP IV DECARBOXYLASE"/>
    <property type="match status" value="1"/>
</dbReference>
<feature type="domain" description="Orn/DAP/Arg decarboxylase 2 N-terminal" evidence="9">
    <location>
        <begin position="36"/>
        <end position="281"/>
    </location>
</feature>
<feature type="binding site" evidence="5">
    <location>
        <position position="347"/>
    </location>
    <ligand>
        <name>substrate</name>
    </ligand>
</feature>
<dbReference type="Gene3D" id="3.20.20.10">
    <property type="entry name" value="Alanine racemase"/>
    <property type="match status" value="1"/>
</dbReference>
<feature type="binding site" evidence="5">
    <location>
        <position position="278"/>
    </location>
    <ligand>
        <name>substrate</name>
    </ligand>
</feature>
<dbReference type="OrthoDB" id="9802241at2"/>
<evidence type="ECO:0000256" key="8">
    <source>
        <dbReference type="RuleBase" id="RU003738"/>
    </source>
</evidence>
<dbReference type="PRINTS" id="PR01181">
    <property type="entry name" value="DAPDCRBXLASE"/>
</dbReference>
<dbReference type="PANTHER" id="PTHR43727">
    <property type="entry name" value="DIAMINOPIMELATE DECARBOXYLASE"/>
    <property type="match status" value="1"/>
</dbReference>
<comment type="function">
    <text evidence="5">Specifically catalyzes the decarboxylation of meso-diaminopimelate (meso-DAP) to L-lysine.</text>
</comment>
<comment type="subunit">
    <text evidence="5">Homodimer.</text>
</comment>
<name>A0A143DCC5_9PROT</name>
<comment type="catalytic activity">
    <reaction evidence="5 8">
        <text>meso-2,6-diaminopimelate + H(+) = L-lysine + CO2</text>
        <dbReference type="Rhea" id="RHEA:15101"/>
        <dbReference type="ChEBI" id="CHEBI:15378"/>
        <dbReference type="ChEBI" id="CHEBI:16526"/>
        <dbReference type="ChEBI" id="CHEBI:32551"/>
        <dbReference type="ChEBI" id="CHEBI:57791"/>
        <dbReference type="EC" id="4.1.1.20"/>
    </reaction>
</comment>
<dbReference type="Proteomes" id="UP000076066">
    <property type="component" value="Chromosome"/>
</dbReference>
<dbReference type="CDD" id="cd06828">
    <property type="entry name" value="PLPDE_III_DapDC"/>
    <property type="match status" value="1"/>
</dbReference>
<keyword evidence="5" id="KW-0028">Amino-acid biosynthesis</keyword>
<evidence type="ECO:0000256" key="7">
    <source>
        <dbReference type="PIRSR" id="PIRSR600183-50"/>
    </source>
</evidence>
<evidence type="ECO:0000256" key="6">
    <source>
        <dbReference type="NCBIfam" id="TIGR01048"/>
    </source>
</evidence>
<evidence type="ECO:0000256" key="5">
    <source>
        <dbReference type="HAMAP-Rule" id="MF_02120"/>
    </source>
</evidence>
<dbReference type="Gene3D" id="2.40.37.10">
    <property type="entry name" value="Lyase, Ornithine Decarboxylase, Chain A, domain 1"/>
    <property type="match status" value="1"/>
</dbReference>
<comment type="pathway">
    <text evidence="5 8">Amino-acid biosynthesis; L-lysine biosynthesis via DAP pathway; L-lysine from DL-2,6-diaminopimelate: step 1/1.</text>
</comment>
<keyword evidence="2 5" id="KW-0210">Decarboxylase</keyword>
<feature type="active site" description="Proton donor" evidence="7">
    <location>
        <position position="346"/>
    </location>
</feature>
<proteinExistence type="inferred from homology"/>
<dbReference type="STRING" id="1549855.AY555_03295"/>
<dbReference type="GO" id="GO:0008836">
    <property type="term" value="F:diaminopimelate decarboxylase activity"/>
    <property type="evidence" value="ECO:0007669"/>
    <property type="project" value="UniProtKB-UniRule"/>
</dbReference>
<dbReference type="EMBL" id="CP014525">
    <property type="protein sequence ID" value="AMW34372.1"/>
    <property type="molecule type" value="Genomic_DNA"/>
</dbReference>
<evidence type="ECO:0000313" key="10">
    <source>
        <dbReference type="EMBL" id="AMW34372.1"/>
    </source>
</evidence>
<dbReference type="UniPathway" id="UPA00034">
    <property type="reaction ID" value="UER00027"/>
</dbReference>
<evidence type="ECO:0000313" key="11">
    <source>
        <dbReference type="Proteomes" id="UP000076066"/>
    </source>
</evidence>
<dbReference type="InterPro" id="IPR022653">
    <property type="entry name" value="De-COase2_pyr-phos_BS"/>
</dbReference>
<feature type="binding site" evidence="5">
    <location>
        <position position="375"/>
    </location>
    <ligand>
        <name>substrate</name>
    </ligand>
</feature>
<dbReference type="NCBIfam" id="TIGR01048">
    <property type="entry name" value="lysA"/>
    <property type="match status" value="1"/>
</dbReference>
<gene>
    <name evidence="5" type="primary">lysA</name>
    <name evidence="10" type="ORF">AY555_03295</name>
</gene>
<feature type="modified residue" description="N6-(pyridoxal phosphate)lysine" evidence="5 7">
    <location>
        <position position="60"/>
    </location>
</feature>
<dbReference type="RefSeq" id="WP_066133413.1">
    <property type="nucleotide sequence ID" value="NZ_CP014525.1"/>
</dbReference>
<dbReference type="InterPro" id="IPR029066">
    <property type="entry name" value="PLP-binding_barrel"/>
</dbReference>
<dbReference type="PROSITE" id="PS00878">
    <property type="entry name" value="ODR_DC_2_1"/>
    <property type="match status" value="1"/>
</dbReference>
<dbReference type="PRINTS" id="PR01179">
    <property type="entry name" value="ODADCRBXLASE"/>
</dbReference>
<feature type="binding site" evidence="5">
    <location>
        <begin position="275"/>
        <end position="278"/>
    </location>
    <ligand>
        <name>pyridoxal 5'-phosphate</name>
        <dbReference type="ChEBI" id="CHEBI:597326"/>
    </ligand>
</feature>
<keyword evidence="3 5" id="KW-0663">Pyridoxal phosphate</keyword>
<dbReference type="KEGG" id="hjo:AY555_03295"/>
<keyword evidence="11" id="KW-1185">Reference proteome</keyword>
<dbReference type="InterPro" id="IPR009006">
    <property type="entry name" value="Ala_racemase/Decarboxylase_C"/>
</dbReference>
<accession>A0A143DCC5</accession>
<evidence type="ECO:0000256" key="4">
    <source>
        <dbReference type="ARBA" id="ARBA00023239"/>
    </source>
</evidence>
<protein>
    <recommendedName>
        <fullName evidence="5 6">Diaminopimelate decarboxylase</fullName>
        <shortName evidence="5">DAP decarboxylase</shortName>
        <shortName evidence="5">DAPDC</shortName>
        <ecNumber evidence="5 6">4.1.1.20</ecNumber>
    </recommendedName>
</protein>
<dbReference type="HAMAP" id="MF_02120">
    <property type="entry name" value="LysA"/>
    <property type="match status" value="1"/>
</dbReference>
<comment type="cofactor">
    <cofactor evidence="1 5 7 8">
        <name>pyridoxal 5'-phosphate</name>
        <dbReference type="ChEBI" id="CHEBI:597326"/>
    </cofactor>
</comment>
<evidence type="ECO:0000256" key="1">
    <source>
        <dbReference type="ARBA" id="ARBA00001933"/>
    </source>
</evidence>
<keyword evidence="5 8" id="KW-0457">Lysine biosynthesis</keyword>
<dbReference type="InterPro" id="IPR002986">
    <property type="entry name" value="DAP_deCOOHase_LysA"/>
</dbReference>
<dbReference type="GO" id="GO:0030170">
    <property type="term" value="F:pyridoxal phosphate binding"/>
    <property type="evidence" value="ECO:0007669"/>
    <property type="project" value="UniProtKB-UniRule"/>
</dbReference>
<dbReference type="InterPro" id="IPR022657">
    <property type="entry name" value="De-COase2_CS"/>
</dbReference>
<dbReference type="InterPro" id="IPR000183">
    <property type="entry name" value="Orn/DAP/Arg_de-COase"/>
</dbReference>
<dbReference type="Pfam" id="PF02784">
    <property type="entry name" value="Orn_Arg_deC_N"/>
    <property type="match status" value="1"/>
</dbReference>
<evidence type="ECO:0000259" key="9">
    <source>
        <dbReference type="Pfam" id="PF02784"/>
    </source>
</evidence>
<feature type="binding site" evidence="5">
    <location>
        <position position="314"/>
    </location>
    <ligand>
        <name>substrate</name>
    </ligand>
</feature>
<keyword evidence="4 5" id="KW-0456">Lyase</keyword>
<dbReference type="InterPro" id="IPR022644">
    <property type="entry name" value="De-COase2_N"/>
</dbReference>
<dbReference type="FunFam" id="3.20.20.10:FF:000003">
    <property type="entry name" value="Diaminopimelate decarboxylase"/>
    <property type="match status" value="1"/>
</dbReference>
<comment type="similarity">
    <text evidence="5">Belongs to the Orn/Lys/Arg decarboxylase class-II family. LysA subfamily.</text>
</comment>
<evidence type="ECO:0000256" key="3">
    <source>
        <dbReference type="ARBA" id="ARBA00022898"/>
    </source>
</evidence>
<dbReference type="GO" id="GO:0009089">
    <property type="term" value="P:lysine biosynthetic process via diaminopimelate"/>
    <property type="evidence" value="ECO:0007669"/>
    <property type="project" value="UniProtKB-UniRule"/>
</dbReference>
<organism evidence="10 11">
    <name type="scientific">Haematospirillum jordaniae</name>
    <dbReference type="NCBI Taxonomy" id="1549855"/>
    <lineage>
        <taxon>Bacteria</taxon>
        <taxon>Pseudomonadati</taxon>
        <taxon>Pseudomonadota</taxon>
        <taxon>Alphaproteobacteria</taxon>
        <taxon>Rhodospirillales</taxon>
        <taxon>Novispirillaceae</taxon>
        <taxon>Haematospirillum</taxon>
    </lineage>
</organism>
<dbReference type="SUPFAM" id="SSF51419">
    <property type="entry name" value="PLP-binding barrel"/>
    <property type="match status" value="1"/>
</dbReference>